<proteinExistence type="predicted"/>
<sequence length="251" mass="28273">MDLIAGYRLSQAERAPYLKFHDFITNPQPSFISTWRADPKLGRWYHRLVNGVLGDVQSTFGCVLYHVTNIQRMESAIEGVIAKLDKSILGNVTVGGGDTSKINFEYQAFIFAYRRVLDYLARALASYFRIDCNSFRTFDRSLKTTIFPSVSAALVEVHRTRLPLFDFVASEGNRKSVRDKLAHYEAISAGFLNLSIRNGQLVGGGEELGLATGHTISLSHALDRRVQDLRETVKDFLYTFVSEARKLEAQP</sequence>
<reference evidence="2" key="1">
    <citation type="submission" date="2006-01" db="EMBL/GenBank/DDBJ databases">
        <title>Complete sequence of Novosphingobium aromaticivorans DSM 12444.</title>
        <authorList>
            <consortium name="US DOE Joint Genome Institute"/>
            <person name="Copeland A."/>
            <person name="Lucas S."/>
            <person name="Lapidus A."/>
            <person name="Barry K."/>
            <person name="Detter J.C."/>
            <person name="Glavina T."/>
            <person name="Hammon N."/>
            <person name="Israni S."/>
            <person name="Pitluck S."/>
            <person name="Chain P."/>
            <person name="Malfatti S."/>
            <person name="Shin M."/>
            <person name="Vergez L."/>
            <person name="Schmutz J."/>
            <person name="Larimer F."/>
            <person name="Land M."/>
            <person name="Kyrpides N."/>
            <person name="Ivanova N."/>
            <person name="Fredrickson J."/>
            <person name="Balkwill D."/>
            <person name="Romine M.F."/>
            <person name="Richardson P."/>
        </authorList>
    </citation>
    <scope>NUCLEOTIDE SEQUENCE [LARGE SCALE GENOMIC DNA]</scope>
    <source>
        <strain evidence="2">ATCC 700278 / DSM 12444 / CCUG 56034 / CIP 105152 / NBRC 16084 / F199</strain>
    </source>
</reference>
<keyword evidence="2" id="KW-1185">Reference proteome</keyword>
<dbReference type="Proteomes" id="UP000009134">
    <property type="component" value="Chromosome"/>
</dbReference>
<evidence type="ECO:0000313" key="1">
    <source>
        <dbReference type="EMBL" id="ABD26534.1"/>
    </source>
</evidence>
<protein>
    <recommendedName>
        <fullName evidence="3">Cthe-2314-like HEPN domain-containing protein</fullName>
    </recommendedName>
</protein>
<evidence type="ECO:0008006" key="3">
    <source>
        <dbReference type="Google" id="ProtNLM"/>
    </source>
</evidence>
<accession>Q2G6I9</accession>
<dbReference type="KEGG" id="nar:Saro_2095"/>
<gene>
    <name evidence="1" type="ordered locus">Saro_2095</name>
</gene>
<organism evidence="1 2">
    <name type="scientific">Novosphingobium aromaticivorans (strain ATCC 700278 / DSM 12444 / CCUG 56034 / CIP 105152 / NBRC 16084 / F199)</name>
    <dbReference type="NCBI Taxonomy" id="279238"/>
    <lineage>
        <taxon>Bacteria</taxon>
        <taxon>Pseudomonadati</taxon>
        <taxon>Pseudomonadota</taxon>
        <taxon>Alphaproteobacteria</taxon>
        <taxon>Sphingomonadales</taxon>
        <taxon>Sphingomonadaceae</taxon>
        <taxon>Novosphingobium</taxon>
    </lineage>
</organism>
<dbReference type="eggNOG" id="ENOG5031A1W">
    <property type="taxonomic scope" value="Bacteria"/>
</dbReference>
<name>Q2G6I9_NOVAD</name>
<evidence type="ECO:0000313" key="2">
    <source>
        <dbReference type="Proteomes" id="UP000009134"/>
    </source>
</evidence>
<dbReference type="AlphaFoldDB" id="Q2G6I9"/>
<dbReference type="HOGENOM" id="CLU_1106272_0_0_5"/>
<dbReference type="EMBL" id="CP000248">
    <property type="protein sequence ID" value="ABD26534.1"/>
    <property type="molecule type" value="Genomic_DNA"/>
</dbReference>